<proteinExistence type="predicted"/>
<dbReference type="AlphaFoldDB" id="A0A0D3G959"/>
<name>A0A0D3G959_9ORYZ</name>
<dbReference type="EnsemblPlants" id="OBART05G20840.1">
    <property type="protein sequence ID" value="OBART05G20840.1"/>
    <property type="gene ID" value="OBART05G20840"/>
</dbReference>
<organism evidence="1">
    <name type="scientific">Oryza barthii</name>
    <dbReference type="NCBI Taxonomy" id="65489"/>
    <lineage>
        <taxon>Eukaryota</taxon>
        <taxon>Viridiplantae</taxon>
        <taxon>Streptophyta</taxon>
        <taxon>Embryophyta</taxon>
        <taxon>Tracheophyta</taxon>
        <taxon>Spermatophyta</taxon>
        <taxon>Magnoliopsida</taxon>
        <taxon>Liliopsida</taxon>
        <taxon>Poales</taxon>
        <taxon>Poaceae</taxon>
        <taxon>BOP clade</taxon>
        <taxon>Oryzoideae</taxon>
        <taxon>Oryzeae</taxon>
        <taxon>Oryzinae</taxon>
        <taxon>Oryza</taxon>
    </lineage>
</organism>
<protein>
    <submittedName>
        <fullName evidence="1">Uncharacterized protein</fullName>
    </submittedName>
</protein>
<keyword evidence="2" id="KW-1185">Reference proteome</keyword>
<reference evidence="1" key="1">
    <citation type="journal article" date="2009" name="Rice">
        <title>De Novo Next Generation Sequencing of Plant Genomes.</title>
        <authorList>
            <person name="Rounsley S."/>
            <person name="Marri P.R."/>
            <person name="Yu Y."/>
            <person name="He R."/>
            <person name="Sisneros N."/>
            <person name="Goicoechea J.L."/>
            <person name="Lee S.J."/>
            <person name="Angelova A."/>
            <person name="Kudrna D."/>
            <person name="Luo M."/>
            <person name="Affourtit J."/>
            <person name="Desany B."/>
            <person name="Knight J."/>
            <person name="Niazi F."/>
            <person name="Egholm M."/>
            <person name="Wing R.A."/>
        </authorList>
    </citation>
    <scope>NUCLEOTIDE SEQUENCE [LARGE SCALE GENOMIC DNA]</scope>
    <source>
        <strain evidence="1">cv. IRGC 105608</strain>
    </source>
</reference>
<evidence type="ECO:0000313" key="1">
    <source>
        <dbReference type="EnsemblPlants" id="OBART05G20840.1"/>
    </source>
</evidence>
<dbReference type="Gramene" id="OBART05G20840.1">
    <property type="protein sequence ID" value="OBART05G20840.1"/>
    <property type="gene ID" value="OBART05G20840"/>
</dbReference>
<dbReference type="HOGENOM" id="CLU_2779857_0_0_1"/>
<reference evidence="1" key="2">
    <citation type="submission" date="2015-03" db="UniProtKB">
        <authorList>
            <consortium name="EnsemblPlants"/>
        </authorList>
    </citation>
    <scope>IDENTIFICATION</scope>
</reference>
<dbReference type="Proteomes" id="UP000026960">
    <property type="component" value="Chromosome 5"/>
</dbReference>
<sequence>MQFHQGRHHRHPNVGVVLCSVFFWEKPMQHTIIGVGEGGQRPATTRWRIGIEMTNEYGLLNLNIGGEEG</sequence>
<dbReference type="PaxDb" id="65489-OBART05G20840.1"/>
<evidence type="ECO:0000313" key="2">
    <source>
        <dbReference type="Proteomes" id="UP000026960"/>
    </source>
</evidence>
<accession>A0A0D3G959</accession>